<dbReference type="SUPFAM" id="SSF47226">
    <property type="entry name" value="Histidine-containing phosphotransfer domain, HPT domain"/>
    <property type="match status" value="1"/>
</dbReference>
<organism evidence="3 4">
    <name type="scientific">Paraburkholderia bengalensis</name>
    <dbReference type="NCBI Taxonomy" id="2747562"/>
    <lineage>
        <taxon>Bacteria</taxon>
        <taxon>Pseudomonadati</taxon>
        <taxon>Pseudomonadota</taxon>
        <taxon>Betaproteobacteria</taxon>
        <taxon>Burkholderiales</taxon>
        <taxon>Burkholderiaceae</taxon>
        <taxon>Paraburkholderia</taxon>
    </lineage>
</organism>
<evidence type="ECO:0000313" key="4">
    <source>
        <dbReference type="Proteomes" id="UP001386437"/>
    </source>
</evidence>
<evidence type="ECO:0000259" key="2">
    <source>
        <dbReference type="Pfam" id="PF01627"/>
    </source>
</evidence>
<keyword evidence="4" id="KW-1185">Reference proteome</keyword>
<gene>
    <name evidence="3" type="ORF">H3V53_39360</name>
</gene>
<evidence type="ECO:0000256" key="1">
    <source>
        <dbReference type="ARBA" id="ARBA00023012"/>
    </source>
</evidence>
<feature type="domain" description="HPt" evidence="2">
    <location>
        <begin position="38"/>
        <end position="116"/>
    </location>
</feature>
<name>A0ABU8J5G9_9BURK</name>
<keyword evidence="1" id="KW-0902">Two-component regulatory system</keyword>
<dbReference type="InterPro" id="IPR036641">
    <property type="entry name" value="HPT_dom_sf"/>
</dbReference>
<proteinExistence type="predicted"/>
<dbReference type="InterPro" id="IPR008207">
    <property type="entry name" value="Sig_transdc_His_kin_Hpt_dom"/>
</dbReference>
<reference evidence="3 4" key="1">
    <citation type="journal article" date="2022" name="Arch. Microbiol.">
        <title>Paraburkholderia bengalensis sp. nov. isolated from roots of Oryza sativa, IR64.</title>
        <authorList>
            <person name="Nag P."/>
            <person name="Mondal N."/>
            <person name="Sarkar J."/>
            <person name="Das S."/>
        </authorList>
    </citation>
    <scope>NUCLEOTIDE SEQUENCE [LARGE SCALE GENOMIC DNA]</scope>
    <source>
        <strain evidence="3 4">IR64_4_BI</strain>
    </source>
</reference>
<comment type="caution">
    <text evidence="3">The sequence shown here is derived from an EMBL/GenBank/DDBJ whole genome shotgun (WGS) entry which is preliminary data.</text>
</comment>
<dbReference type="EMBL" id="JACFYJ010000142">
    <property type="protein sequence ID" value="MEI6002930.1"/>
    <property type="molecule type" value="Genomic_DNA"/>
</dbReference>
<sequence>MASACIRRARGQVPGASALRETIDALALGDRDVARDVTSMLIDTNRAALRFMTAARESDAWDDLGRATHRLAGSLCMLQCRLEIALAGTLERAARAHDASAVDALLPCVTLAIHRLNECLGELLV</sequence>
<evidence type="ECO:0000313" key="3">
    <source>
        <dbReference type="EMBL" id="MEI6002930.1"/>
    </source>
</evidence>
<protein>
    <submittedName>
        <fullName evidence="3">Hpt domain-containing protein</fullName>
    </submittedName>
</protein>
<accession>A0ABU8J5G9</accession>
<dbReference type="Pfam" id="PF01627">
    <property type="entry name" value="Hpt"/>
    <property type="match status" value="1"/>
</dbReference>
<dbReference type="Proteomes" id="UP001386437">
    <property type="component" value="Unassembled WGS sequence"/>
</dbReference>
<dbReference type="Gene3D" id="1.20.120.160">
    <property type="entry name" value="HPT domain"/>
    <property type="match status" value="1"/>
</dbReference>